<evidence type="ECO:0000313" key="2">
    <source>
        <dbReference type="Proteomes" id="UP000675881"/>
    </source>
</evidence>
<dbReference type="EMBL" id="HG994584">
    <property type="protein sequence ID" value="CAF2937698.1"/>
    <property type="molecule type" value="Genomic_DNA"/>
</dbReference>
<accession>A0A7R8CUN3</accession>
<evidence type="ECO:0000313" key="1">
    <source>
        <dbReference type="EMBL" id="CAF2937698.1"/>
    </source>
</evidence>
<dbReference type="AlphaFoldDB" id="A0A7R8CUN3"/>
<sequence>MDLVCYIGLETIQSQLRAHHERFQRCADNILHFLRWNCNLSKKNHCSTNICICRQHGLPCVSACGNYNGIEWENFNHEKVSSDEDSVGSDEEADRNIFDIFDVSNLYPSKVFIFFSSNKM</sequence>
<gene>
    <name evidence="1" type="ORF">LSAA_10379</name>
</gene>
<protein>
    <submittedName>
        <fullName evidence="1">(salmon louse) hypothetical protein</fullName>
    </submittedName>
</protein>
<proteinExistence type="predicted"/>
<name>A0A7R8CUN3_LEPSM</name>
<organism evidence="1 2">
    <name type="scientific">Lepeophtheirus salmonis</name>
    <name type="common">Salmon louse</name>
    <name type="synonym">Caligus salmonis</name>
    <dbReference type="NCBI Taxonomy" id="72036"/>
    <lineage>
        <taxon>Eukaryota</taxon>
        <taxon>Metazoa</taxon>
        <taxon>Ecdysozoa</taxon>
        <taxon>Arthropoda</taxon>
        <taxon>Crustacea</taxon>
        <taxon>Multicrustacea</taxon>
        <taxon>Hexanauplia</taxon>
        <taxon>Copepoda</taxon>
        <taxon>Siphonostomatoida</taxon>
        <taxon>Caligidae</taxon>
        <taxon>Lepeophtheirus</taxon>
    </lineage>
</organism>
<keyword evidence="2" id="KW-1185">Reference proteome</keyword>
<reference evidence="1" key="1">
    <citation type="submission" date="2021-02" db="EMBL/GenBank/DDBJ databases">
        <authorList>
            <person name="Bekaert M."/>
        </authorList>
    </citation>
    <scope>NUCLEOTIDE SEQUENCE</scope>
    <source>
        <strain evidence="1">IoA-00</strain>
    </source>
</reference>
<dbReference type="Proteomes" id="UP000675881">
    <property type="component" value="Chromosome 5"/>
</dbReference>